<dbReference type="EMBL" id="FRAA01000001">
    <property type="protein sequence ID" value="SHJ76378.1"/>
    <property type="molecule type" value="Genomic_DNA"/>
</dbReference>
<gene>
    <name evidence="1" type="ORF">SAMN04488028_1011149</name>
</gene>
<proteinExistence type="predicted"/>
<evidence type="ECO:0000313" key="2">
    <source>
        <dbReference type="Proteomes" id="UP000184474"/>
    </source>
</evidence>
<dbReference type="AlphaFoldDB" id="A0A1M6LYR7"/>
<reference evidence="2" key="1">
    <citation type="submission" date="2016-11" db="EMBL/GenBank/DDBJ databases">
        <authorList>
            <person name="Varghese N."/>
            <person name="Submissions S."/>
        </authorList>
    </citation>
    <scope>NUCLEOTIDE SEQUENCE [LARGE SCALE GENOMIC DNA]</scope>
    <source>
        <strain evidence="2">DSM 26134</strain>
    </source>
</reference>
<dbReference type="Proteomes" id="UP000184474">
    <property type="component" value="Unassembled WGS sequence"/>
</dbReference>
<organism evidence="1 2">
    <name type="scientific">Reichenbachiella agariperforans</name>
    <dbReference type="NCBI Taxonomy" id="156994"/>
    <lineage>
        <taxon>Bacteria</taxon>
        <taxon>Pseudomonadati</taxon>
        <taxon>Bacteroidota</taxon>
        <taxon>Cytophagia</taxon>
        <taxon>Cytophagales</taxon>
        <taxon>Reichenbachiellaceae</taxon>
        <taxon>Reichenbachiella</taxon>
    </lineage>
</organism>
<protein>
    <submittedName>
        <fullName evidence="1">Uncharacterized protein</fullName>
    </submittedName>
</protein>
<sequence>MVGVHVVYICHDIYSLSSQTYFLDDDLYVVTHEGYASNPVSLILLQYQRNVMIHDYLIGL</sequence>
<accession>A0A1M6LYR7</accession>
<dbReference type="STRING" id="156994.SAMN04488028_1011149"/>
<evidence type="ECO:0000313" key="1">
    <source>
        <dbReference type="EMBL" id="SHJ76378.1"/>
    </source>
</evidence>
<name>A0A1M6LYR7_REIAG</name>
<keyword evidence="2" id="KW-1185">Reference proteome</keyword>